<keyword evidence="6 11" id="KW-0808">Transferase</keyword>
<reference evidence="15" key="1">
    <citation type="submission" date="2020-04" db="EMBL/GenBank/DDBJ databases">
        <title>Deep metagenomics examines the oral microbiome during advanced dental caries in children, revealing novel taxa and co-occurrences with host molecules.</title>
        <authorList>
            <person name="Baker J.L."/>
            <person name="Morton J.T."/>
            <person name="Dinis M."/>
            <person name="Alvarez R."/>
            <person name="Tran N.C."/>
            <person name="Knight R."/>
            <person name="Edlund A."/>
        </authorList>
    </citation>
    <scope>NUCLEOTIDE SEQUENCE</scope>
    <source>
        <strain evidence="15">JCVI_25_bin.9</strain>
    </source>
</reference>
<comment type="pathway">
    <text evidence="2 11">Amino-acid biosynthesis; L-valine biosynthesis; L-valine from pyruvate: step 1/4.</text>
</comment>
<dbReference type="GO" id="GO:0030976">
    <property type="term" value="F:thiamine pyrophosphate binding"/>
    <property type="evidence" value="ECO:0007669"/>
    <property type="project" value="UniProtKB-UniRule"/>
</dbReference>
<evidence type="ECO:0000256" key="7">
    <source>
        <dbReference type="ARBA" id="ARBA00022723"/>
    </source>
</evidence>
<comment type="catalytic activity">
    <reaction evidence="11">
        <text>2 pyruvate + H(+) = (2S)-2-acetolactate + CO2</text>
        <dbReference type="Rhea" id="RHEA:25249"/>
        <dbReference type="ChEBI" id="CHEBI:15361"/>
        <dbReference type="ChEBI" id="CHEBI:15378"/>
        <dbReference type="ChEBI" id="CHEBI:16526"/>
        <dbReference type="ChEBI" id="CHEBI:58476"/>
        <dbReference type="EC" id="2.2.1.6"/>
    </reaction>
</comment>
<comment type="pathway">
    <text evidence="1 11">Amino-acid biosynthesis; L-isoleucine biosynthesis; L-isoleucine from 2-oxobutanoate: step 1/4.</text>
</comment>
<comment type="similarity">
    <text evidence="3 11">Belongs to the TPP enzyme family.</text>
</comment>
<dbReference type="Gene3D" id="3.40.50.970">
    <property type="match status" value="2"/>
</dbReference>
<sequence length="501" mass="54417">RVSGVVGVAIVTSGPGATNTLTGVADAMMDSTPIVVIAGQVGVSSLGTDAFQEVDLVGVAQPISKWSYQIRRPEDVAWAVSRAFYIARSGRPGPVVLDFPRNAQTGQCEWRPGKVDRVRSYSPYPKLDMSAVAAAATLINSAKKPMALVGQGVELGEAQQELRDFLEKADIPAGRTLLGLSALPSDHPLNVGMLGMHGNYAPNVKQQECDVLIAIGMRFSDRVTGRLDTYAKQAKVIHLDIDPSEIGKNVSVDVPVIADCKESLPAITALLEKADHKKWRDSFVPLHTKETEEVIEPHIHPTDGPLLMGEIINLVAEKTAGNAVLVNDVGENQMFSCRYFKYNNSHSVVTSGGLGTMGFGLPAAIGATFGSDRTVCFFVGDGGLQMSIQEFGTIMEQQTPVKIILLNNNYLGNVRQWQDLMFGHRHSFTRMLNPHYSELAKAYNIPYALVTDRKDLEAKVKTMLSTEGPFFLECAVKENENILPMVVPGTSVDEMVLHLDI</sequence>
<organism evidence="15 16">
    <name type="scientific">Prevotella histicola</name>
    <dbReference type="NCBI Taxonomy" id="470565"/>
    <lineage>
        <taxon>Bacteria</taxon>
        <taxon>Pseudomonadati</taxon>
        <taxon>Bacteroidota</taxon>
        <taxon>Bacteroidia</taxon>
        <taxon>Bacteroidales</taxon>
        <taxon>Prevotellaceae</taxon>
        <taxon>Prevotella</taxon>
    </lineage>
</organism>
<dbReference type="GO" id="GO:0005948">
    <property type="term" value="C:acetolactate synthase complex"/>
    <property type="evidence" value="ECO:0007669"/>
    <property type="project" value="TreeGrafter"/>
</dbReference>
<dbReference type="GO" id="GO:0000287">
    <property type="term" value="F:magnesium ion binding"/>
    <property type="evidence" value="ECO:0007669"/>
    <property type="project" value="UniProtKB-UniRule"/>
</dbReference>
<evidence type="ECO:0000256" key="1">
    <source>
        <dbReference type="ARBA" id="ARBA00004974"/>
    </source>
</evidence>
<keyword evidence="8 11" id="KW-0460">Magnesium</keyword>
<evidence type="ECO:0000256" key="6">
    <source>
        <dbReference type="ARBA" id="ARBA00022679"/>
    </source>
</evidence>
<keyword evidence="5 11" id="KW-0028">Amino-acid biosynthesis</keyword>
<comment type="cofactor">
    <cofactor evidence="11">
        <name>Mg(2+)</name>
        <dbReference type="ChEBI" id="CHEBI:18420"/>
    </cofactor>
    <text evidence="11">Binds 1 Mg(2+) ion per subunit.</text>
</comment>
<comment type="cofactor">
    <cofactor evidence="11">
        <name>thiamine diphosphate</name>
        <dbReference type="ChEBI" id="CHEBI:58937"/>
    </cofactor>
    <text evidence="11">Binds 1 thiamine pyrophosphate per subunit.</text>
</comment>
<evidence type="ECO:0000256" key="10">
    <source>
        <dbReference type="ARBA" id="ARBA00023304"/>
    </source>
</evidence>
<dbReference type="EC" id="2.2.1.6" evidence="4 11"/>
<dbReference type="FunFam" id="3.40.50.1220:FF:000008">
    <property type="entry name" value="Acetolactate synthase"/>
    <property type="match status" value="1"/>
</dbReference>
<evidence type="ECO:0000259" key="12">
    <source>
        <dbReference type="Pfam" id="PF00205"/>
    </source>
</evidence>
<keyword evidence="7 11" id="KW-0479">Metal-binding</keyword>
<dbReference type="PANTHER" id="PTHR18968">
    <property type="entry name" value="THIAMINE PYROPHOSPHATE ENZYMES"/>
    <property type="match status" value="1"/>
</dbReference>
<protein>
    <recommendedName>
        <fullName evidence="4 11">Acetolactate synthase</fullName>
        <ecNumber evidence="4 11">2.2.1.6</ecNumber>
    </recommendedName>
</protein>
<dbReference type="Pfam" id="PF02776">
    <property type="entry name" value="TPP_enzyme_N"/>
    <property type="match status" value="1"/>
</dbReference>
<feature type="domain" description="Thiamine pyrophosphate enzyme TPP-binding" evidence="13">
    <location>
        <begin position="328"/>
        <end position="474"/>
    </location>
</feature>
<evidence type="ECO:0000256" key="11">
    <source>
        <dbReference type="RuleBase" id="RU003591"/>
    </source>
</evidence>
<dbReference type="CDD" id="cd07035">
    <property type="entry name" value="TPP_PYR_POX_like"/>
    <property type="match status" value="1"/>
</dbReference>
<dbReference type="InterPro" id="IPR039368">
    <property type="entry name" value="AHAS_TPP"/>
</dbReference>
<feature type="domain" description="Thiamine pyrophosphate enzyme central" evidence="12">
    <location>
        <begin position="132"/>
        <end position="266"/>
    </location>
</feature>
<accession>A0A930I066</accession>
<evidence type="ECO:0000313" key="15">
    <source>
        <dbReference type="EMBL" id="MBF1415259.1"/>
    </source>
</evidence>
<dbReference type="Gene3D" id="3.40.50.1220">
    <property type="entry name" value="TPP-binding domain"/>
    <property type="match status" value="1"/>
</dbReference>
<evidence type="ECO:0000256" key="9">
    <source>
        <dbReference type="ARBA" id="ARBA00023052"/>
    </source>
</evidence>
<dbReference type="InterPro" id="IPR012846">
    <property type="entry name" value="Acetolactate_synth_lsu"/>
</dbReference>
<evidence type="ECO:0000259" key="13">
    <source>
        <dbReference type="Pfam" id="PF02775"/>
    </source>
</evidence>
<gene>
    <name evidence="15" type="primary">ilvB</name>
    <name evidence="15" type="ORF">HXN33_06725</name>
</gene>
<dbReference type="SUPFAM" id="SSF52467">
    <property type="entry name" value="DHS-like NAD/FAD-binding domain"/>
    <property type="match status" value="1"/>
</dbReference>
<evidence type="ECO:0000256" key="2">
    <source>
        <dbReference type="ARBA" id="ARBA00005025"/>
    </source>
</evidence>
<dbReference type="NCBIfam" id="TIGR00118">
    <property type="entry name" value="acolac_lg"/>
    <property type="match status" value="1"/>
</dbReference>
<dbReference type="PANTHER" id="PTHR18968:SF13">
    <property type="entry name" value="ACETOLACTATE SYNTHASE CATALYTIC SUBUNIT, MITOCHONDRIAL"/>
    <property type="match status" value="1"/>
</dbReference>
<evidence type="ECO:0000259" key="14">
    <source>
        <dbReference type="Pfam" id="PF02776"/>
    </source>
</evidence>
<dbReference type="InterPro" id="IPR045229">
    <property type="entry name" value="TPP_enz"/>
</dbReference>
<dbReference type="InterPro" id="IPR029035">
    <property type="entry name" value="DHS-like_NAD/FAD-binding_dom"/>
</dbReference>
<dbReference type="GO" id="GO:0009097">
    <property type="term" value="P:isoleucine biosynthetic process"/>
    <property type="evidence" value="ECO:0007669"/>
    <property type="project" value="TreeGrafter"/>
</dbReference>
<dbReference type="GO" id="GO:0050660">
    <property type="term" value="F:flavin adenine dinucleotide binding"/>
    <property type="evidence" value="ECO:0007669"/>
    <property type="project" value="InterPro"/>
</dbReference>
<dbReference type="AlphaFoldDB" id="A0A930I066"/>
<proteinExistence type="inferred from homology"/>
<name>A0A930I066_9BACT</name>
<dbReference type="InterPro" id="IPR029061">
    <property type="entry name" value="THDP-binding"/>
</dbReference>
<dbReference type="CDD" id="cd02015">
    <property type="entry name" value="TPP_AHAS"/>
    <property type="match status" value="1"/>
</dbReference>
<feature type="non-terminal residue" evidence="15">
    <location>
        <position position="1"/>
    </location>
</feature>
<dbReference type="Pfam" id="PF00205">
    <property type="entry name" value="TPP_enzyme_M"/>
    <property type="match status" value="1"/>
</dbReference>
<dbReference type="Pfam" id="PF02775">
    <property type="entry name" value="TPP_enzyme_C"/>
    <property type="match status" value="1"/>
</dbReference>
<evidence type="ECO:0000256" key="4">
    <source>
        <dbReference type="ARBA" id="ARBA00013145"/>
    </source>
</evidence>
<dbReference type="InterPro" id="IPR011766">
    <property type="entry name" value="TPP_enzyme_TPP-bd"/>
</dbReference>
<evidence type="ECO:0000313" key="16">
    <source>
        <dbReference type="Proteomes" id="UP000757461"/>
    </source>
</evidence>
<dbReference type="GO" id="GO:0003984">
    <property type="term" value="F:acetolactate synthase activity"/>
    <property type="evidence" value="ECO:0007669"/>
    <property type="project" value="UniProtKB-EC"/>
</dbReference>
<dbReference type="EMBL" id="JABZSQ010000114">
    <property type="protein sequence ID" value="MBF1415259.1"/>
    <property type="molecule type" value="Genomic_DNA"/>
</dbReference>
<feature type="domain" description="Thiamine pyrophosphate enzyme N-terminal TPP-binding" evidence="14">
    <location>
        <begin position="1"/>
        <end position="57"/>
    </location>
</feature>
<evidence type="ECO:0000256" key="5">
    <source>
        <dbReference type="ARBA" id="ARBA00022605"/>
    </source>
</evidence>
<dbReference type="InterPro" id="IPR012001">
    <property type="entry name" value="Thiamin_PyroP_enz_TPP-bd_dom"/>
</dbReference>
<dbReference type="GO" id="GO:0009099">
    <property type="term" value="P:L-valine biosynthetic process"/>
    <property type="evidence" value="ECO:0007669"/>
    <property type="project" value="TreeGrafter"/>
</dbReference>
<comment type="caution">
    <text evidence="15">The sequence shown here is derived from an EMBL/GenBank/DDBJ whole genome shotgun (WGS) entry which is preliminary data.</text>
</comment>
<keyword evidence="10 11" id="KW-0100">Branched-chain amino acid biosynthesis</keyword>
<dbReference type="Proteomes" id="UP000757461">
    <property type="component" value="Unassembled WGS sequence"/>
</dbReference>
<keyword evidence="9 11" id="KW-0786">Thiamine pyrophosphate</keyword>
<dbReference type="SUPFAM" id="SSF52518">
    <property type="entry name" value="Thiamin diphosphate-binding fold (THDP-binding)"/>
    <property type="match status" value="2"/>
</dbReference>
<dbReference type="InterPro" id="IPR012000">
    <property type="entry name" value="Thiamin_PyroP_enz_cen_dom"/>
</dbReference>
<evidence type="ECO:0000256" key="3">
    <source>
        <dbReference type="ARBA" id="ARBA00007812"/>
    </source>
</evidence>
<evidence type="ECO:0000256" key="8">
    <source>
        <dbReference type="ARBA" id="ARBA00022842"/>
    </source>
</evidence>